<comment type="caution">
    <text evidence="2">The sequence shown here is derived from an EMBL/GenBank/DDBJ whole genome shotgun (WGS) entry which is preliminary data.</text>
</comment>
<sequence>MTNASVVVHSRDLLSRGEPTPVDPTQVPLWISGVTVSQYFQVATVSVLGYDLGKVFLGTRLECLTLDSGLRSVLCAQKRIPRKAVDFVYFANRFVGIFGAIAFLYGDYHPGISTDRAGTLTEPTQQIALIARILQSVSDKALGVKLIANETYVRSFCHMDKEYRPQDITCTHLPNEIEDILMIRVLALYCRAKSISICLNILFVMSASSKLGIIIYGLHSQQNAVFSLGNYGTVCGVNKTPSWKLGMFDWLIPMVYGAVLMIFALYKAAEYWRVSAGFKGFTLVKVLIKDQVLYFMLIILCSMFAILGFKLVIPNVILADILSSLGNPSFLSLLGSRMLINLKEAGERGQNEGTNYKIPSMTLSDIDFAEPRNDARAMDETTRNRDILT</sequence>
<gene>
    <name evidence="2" type="ORF">A7U60_g5676</name>
</gene>
<accession>A0A9Q5HW82</accession>
<reference evidence="2" key="1">
    <citation type="submission" date="2016-06" db="EMBL/GenBank/DDBJ databases">
        <title>Draft Genome sequence of the fungus Inonotus baumii.</title>
        <authorList>
            <person name="Zhu H."/>
            <person name="Lin W."/>
        </authorList>
    </citation>
    <scope>NUCLEOTIDE SEQUENCE</scope>
    <source>
        <strain evidence="2">821</strain>
    </source>
</reference>
<dbReference type="AlphaFoldDB" id="A0A9Q5HW82"/>
<feature type="transmembrane region" description="Helical" evidence="1">
    <location>
        <begin position="250"/>
        <end position="272"/>
    </location>
</feature>
<keyword evidence="1" id="KW-0812">Transmembrane</keyword>
<dbReference type="EMBL" id="LNZH02000194">
    <property type="protein sequence ID" value="OCB87161.1"/>
    <property type="molecule type" value="Genomic_DNA"/>
</dbReference>
<dbReference type="Proteomes" id="UP000757232">
    <property type="component" value="Unassembled WGS sequence"/>
</dbReference>
<evidence type="ECO:0000256" key="1">
    <source>
        <dbReference type="SAM" id="Phobius"/>
    </source>
</evidence>
<keyword evidence="1" id="KW-1133">Transmembrane helix</keyword>
<dbReference type="OrthoDB" id="3349377at2759"/>
<evidence type="ECO:0000313" key="2">
    <source>
        <dbReference type="EMBL" id="OCB87161.1"/>
    </source>
</evidence>
<name>A0A9Q5HW82_SANBA</name>
<keyword evidence="1" id="KW-0472">Membrane</keyword>
<feature type="transmembrane region" description="Helical" evidence="1">
    <location>
        <begin position="292"/>
        <end position="313"/>
    </location>
</feature>
<evidence type="ECO:0000313" key="3">
    <source>
        <dbReference type="Proteomes" id="UP000757232"/>
    </source>
</evidence>
<proteinExistence type="predicted"/>
<protein>
    <submittedName>
        <fullName evidence="2">Uncharacterized protein</fullName>
    </submittedName>
</protein>
<feature type="transmembrane region" description="Helical" evidence="1">
    <location>
        <begin position="197"/>
        <end position="218"/>
    </location>
</feature>
<keyword evidence="3" id="KW-1185">Reference proteome</keyword>
<organism evidence="2 3">
    <name type="scientific">Sanghuangporus baumii</name>
    <name type="common">Phellinus baumii</name>
    <dbReference type="NCBI Taxonomy" id="108892"/>
    <lineage>
        <taxon>Eukaryota</taxon>
        <taxon>Fungi</taxon>
        <taxon>Dikarya</taxon>
        <taxon>Basidiomycota</taxon>
        <taxon>Agaricomycotina</taxon>
        <taxon>Agaricomycetes</taxon>
        <taxon>Hymenochaetales</taxon>
        <taxon>Hymenochaetaceae</taxon>
        <taxon>Sanghuangporus</taxon>
    </lineage>
</organism>